<evidence type="ECO:0000313" key="1">
    <source>
        <dbReference type="EMBL" id="QKH87130.1"/>
    </source>
</evidence>
<dbReference type="PROSITE" id="PS51257">
    <property type="entry name" value="PROKAR_LIPOPROTEIN"/>
    <property type="match status" value="1"/>
</dbReference>
<organism evidence="1 2">
    <name type="scientific">Bacteroides fragilis</name>
    <dbReference type="NCBI Taxonomy" id="817"/>
    <lineage>
        <taxon>Bacteria</taxon>
        <taxon>Pseudomonadati</taxon>
        <taxon>Bacteroidota</taxon>
        <taxon>Bacteroidia</taxon>
        <taxon>Bacteroidales</taxon>
        <taxon>Bacteroidaceae</taxon>
        <taxon>Bacteroides</taxon>
    </lineage>
</organism>
<sequence length="337" mass="39501">MIYRNWLGGIGITCVLFVSCKPAEVDVPVTYCSSFLLKDTTVMLSEVEMDPIQVNARCMVWDGDKRVLVRTSTSDSIYAVFAYPEMRFLSYTGSLSEYKQILAKCNEGFYLVKDDSLRVYHLTDKDLLQKATTRFLYDSNKIRLSNIKKLNDKIYIAYAYTDPSYNDTNLNEFYMLDAESNVLYPKGYYPERTGVRFKTIFDFKFAYAHGVWPKPDGSRILVNYVRTRRFRIYDSGARLLHDVCLDYASNKYVVDADPNRWTTFIRDCFVTNKYIYLLCPEGEKSSLVIVDWEGRPIARYRLDEKIFFFFIDSDRNLFCGINSNHERSFYFLDLDIN</sequence>
<name>A0AAP9NGV9_BACFG</name>
<reference evidence="1 2" key="1">
    <citation type="submission" date="2020-05" db="EMBL/GenBank/DDBJ databases">
        <title>FDA dAtabase for Regulatory Grade micrObial Sequences (FDA-ARGOS): Supporting development and validation of Infectious Disease Dx tests.</title>
        <authorList>
            <person name="Bojja K."/>
            <person name="Kessler A."/>
            <person name="Tallon L."/>
            <person name="Sadzewicz L."/>
            <person name="Zhao X."/>
            <person name="Vavikolanu K."/>
            <person name="Mehta A."/>
            <person name="Aluvathingal J."/>
            <person name="Nadendla S."/>
            <person name="Myers T."/>
            <person name="Yan Y."/>
            <person name="Sichtig H."/>
        </authorList>
    </citation>
    <scope>NUCLEOTIDE SEQUENCE [LARGE SCALE GENOMIC DNA]</scope>
    <source>
        <strain evidence="1 2">FDAARGOS_763</strain>
    </source>
</reference>
<evidence type="ECO:0000313" key="2">
    <source>
        <dbReference type="Proteomes" id="UP000501467"/>
    </source>
</evidence>
<dbReference type="RefSeq" id="WP_005780264.1">
    <property type="nucleotide sequence ID" value="NZ_CP054003.1"/>
</dbReference>
<accession>A0AAP9NGV9</accession>
<dbReference type="InterPro" id="IPR011048">
    <property type="entry name" value="Haem_d1_sf"/>
</dbReference>
<dbReference type="SUPFAM" id="SSF51004">
    <property type="entry name" value="C-terminal (heme d1) domain of cytochrome cd1-nitrite reductase"/>
    <property type="match status" value="1"/>
</dbReference>
<dbReference type="Proteomes" id="UP000501467">
    <property type="component" value="Chromosome"/>
</dbReference>
<gene>
    <name evidence="1" type="ORF">FOC69_23400</name>
</gene>
<protein>
    <submittedName>
        <fullName evidence="1">Uncharacterized protein</fullName>
    </submittedName>
</protein>
<proteinExistence type="predicted"/>
<dbReference type="AlphaFoldDB" id="A0AAP9NGV9"/>
<dbReference type="EMBL" id="CP054003">
    <property type="protein sequence ID" value="QKH87130.1"/>
    <property type="molecule type" value="Genomic_DNA"/>
</dbReference>